<dbReference type="InterPro" id="IPR004087">
    <property type="entry name" value="KH_dom"/>
</dbReference>
<accession>A0A8J5K725</accession>
<proteinExistence type="predicted"/>
<evidence type="ECO:0000256" key="3">
    <source>
        <dbReference type="SAM" id="MobiDB-lite"/>
    </source>
</evidence>
<protein>
    <recommendedName>
        <fullName evidence="4">K Homology domain-containing protein</fullName>
    </recommendedName>
</protein>
<dbReference type="AlphaFoldDB" id="A0A8J5K725"/>
<evidence type="ECO:0000256" key="1">
    <source>
        <dbReference type="ARBA" id="ARBA00022737"/>
    </source>
</evidence>
<comment type="caution">
    <text evidence="5">The sequence shown here is derived from an EMBL/GenBank/DDBJ whole genome shotgun (WGS) entry which is preliminary data.</text>
</comment>
<evidence type="ECO:0000313" key="6">
    <source>
        <dbReference type="Proteomes" id="UP000734854"/>
    </source>
</evidence>
<reference evidence="5 6" key="1">
    <citation type="submission" date="2020-08" db="EMBL/GenBank/DDBJ databases">
        <title>Plant Genome Project.</title>
        <authorList>
            <person name="Zhang R.-G."/>
        </authorList>
    </citation>
    <scope>NUCLEOTIDE SEQUENCE [LARGE SCALE GENOMIC DNA]</scope>
    <source>
        <tissue evidence="5">Rhizome</tissue>
    </source>
</reference>
<evidence type="ECO:0000313" key="5">
    <source>
        <dbReference type="EMBL" id="KAG6476114.1"/>
    </source>
</evidence>
<feature type="region of interest" description="Disordered" evidence="3">
    <location>
        <begin position="386"/>
        <end position="407"/>
    </location>
</feature>
<keyword evidence="6" id="KW-1185">Reference proteome</keyword>
<dbReference type="CDD" id="cd22461">
    <property type="entry name" value="KH-I_PEPPER_like_rpt3"/>
    <property type="match status" value="1"/>
</dbReference>
<name>A0A8J5K725_ZINOF</name>
<dbReference type="Proteomes" id="UP000734854">
    <property type="component" value="Unassembled WGS sequence"/>
</dbReference>
<dbReference type="GO" id="GO:0003723">
    <property type="term" value="F:RNA binding"/>
    <property type="evidence" value="ECO:0007669"/>
    <property type="project" value="UniProtKB-UniRule"/>
</dbReference>
<dbReference type="EMBL" id="JACMSC010000018">
    <property type="protein sequence ID" value="KAG6476114.1"/>
    <property type="molecule type" value="Genomic_DNA"/>
</dbReference>
<dbReference type="InterPro" id="IPR036612">
    <property type="entry name" value="KH_dom_type_1_sf"/>
</dbReference>
<sequence length="527" mass="56767">MLEAQIKDEEGVFALKEEGKEGLYRLGAAGGFLRERADGGATPPDVRASDDKASSSLVSMDEVSRGRFSDVARVLVLGCGVHVLALTLASPLLDSFLCNVETCKSEVLSGIDGDVIWLLVAFGKDDFRYLMDELVENTVEEETSGDVGNSHDMKQEQDMQIAAESGEKRWPGWPGESVFRILIPSNKVGSLIGRKGEFIKKMCEESKARIKILDGPPGAPERTVMISAKEEPDASVSPAMDGLLRVHKRIIDGLDGESGLAPSAAGNTLPTRLLVAATQAGSLIGKHGATIKSIQESCSSIVRVVDSMHIDKLLFAKLPWIYADNLPPVALPDDRVVEIQGEPIGMHKAVELIAAHLRKFLVDRSVLPLFEKRPLPNMHMEQNMPPPQPWGHSQGLPPGAGSAYGGNPQFMSSRPHDSFYPPDLPPLEKQPHHGISMYGQNAPTAGVHSGANQQPQSMISQITQHMQILLSYADAVIGEAGSNISYIRRASGATITIQETRGVPGEMTVEISGTATQVQTAQQLIQA</sequence>
<dbReference type="SMART" id="SM00322">
    <property type="entry name" value="KH"/>
    <property type="match status" value="3"/>
</dbReference>
<keyword evidence="1" id="KW-0677">Repeat</keyword>
<dbReference type="PROSITE" id="PS50084">
    <property type="entry name" value="KH_TYPE_1"/>
    <property type="match status" value="3"/>
</dbReference>
<dbReference type="InterPro" id="IPR004088">
    <property type="entry name" value="KH_dom_type_1"/>
</dbReference>
<dbReference type="Pfam" id="PF00013">
    <property type="entry name" value="KH_1"/>
    <property type="match status" value="3"/>
</dbReference>
<dbReference type="Gene3D" id="3.30.1370.10">
    <property type="entry name" value="K Homology domain, type 1"/>
    <property type="match status" value="3"/>
</dbReference>
<dbReference type="CDD" id="cd22459">
    <property type="entry name" value="KH-I_PEPPER_rpt1_like"/>
    <property type="match status" value="1"/>
</dbReference>
<evidence type="ECO:0000256" key="2">
    <source>
        <dbReference type="PROSITE-ProRule" id="PRU00117"/>
    </source>
</evidence>
<dbReference type="SUPFAM" id="SSF54791">
    <property type="entry name" value="Eukaryotic type KH-domain (KH-domain type I)"/>
    <property type="match status" value="3"/>
</dbReference>
<organism evidence="5 6">
    <name type="scientific">Zingiber officinale</name>
    <name type="common">Ginger</name>
    <name type="synonym">Amomum zingiber</name>
    <dbReference type="NCBI Taxonomy" id="94328"/>
    <lineage>
        <taxon>Eukaryota</taxon>
        <taxon>Viridiplantae</taxon>
        <taxon>Streptophyta</taxon>
        <taxon>Embryophyta</taxon>
        <taxon>Tracheophyta</taxon>
        <taxon>Spermatophyta</taxon>
        <taxon>Magnoliopsida</taxon>
        <taxon>Liliopsida</taxon>
        <taxon>Zingiberales</taxon>
        <taxon>Zingiberaceae</taxon>
        <taxon>Zingiber</taxon>
    </lineage>
</organism>
<keyword evidence="2" id="KW-0694">RNA-binding</keyword>
<feature type="domain" description="K Homology" evidence="4">
    <location>
        <begin position="175"/>
        <end position="248"/>
    </location>
</feature>
<dbReference type="PANTHER" id="PTHR10288">
    <property type="entry name" value="KH DOMAIN CONTAINING RNA BINDING PROTEIN"/>
    <property type="match status" value="1"/>
</dbReference>
<feature type="domain" description="K Homology" evidence="4">
    <location>
        <begin position="460"/>
        <end position="527"/>
    </location>
</feature>
<evidence type="ECO:0000259" key="4">
    <source>
        <dbReference type="SMART" id="SM00322"/>
    </source>
</evidence>
<feature type="domain" description="K Homology" evidence="4">
    <location>
        <begin position="267"/>
        <end position="358"/>
    </location>
</feature>
<dbReference type="CDD" id="cd22460">
    <property type="entry name" value="KH-I_PEPPER_rpt2_like"/>
    <property type="match status" value="1"/>
</dbReference>
<gene>
    <name evidence="5" type="ORF">ZIOFF_065350</name>
</gene>